<dbReference type="Pfam" id="PF05227">
    <property type="entry name" value="CHASE3"/>
    <property type="match status" value="1"/>
</dbReference>
<protein>
    <recommendedName>
        <fullName evidence="10">Histidine kinase domain-containing protein</fullName>
    </recommendedName>
</protein>
<sequence>MKKMLRNLPGMLMALGWRLQAGLALAVLLPVLAAFLSDTWIGQAEEDNTAIIATHQRIRAFQDLQRLLLEAESAQRGFLVNGDLQYQMAYDQTVPKIRQLSGQMVDRYAEVQPNSPPRDARRVQQLSIEIGEKLSEMDIGISYARNGDLERGRELVNTNRGFELAASISRRIDDLLTNEHQILEQERAARLRVVLYVRLAVAAAWVLVLILNLGLLLLFANLLAQKNRQARDMAQRHAVLDARIHEKTSALTALSMDYQMGVERERAKLARELHDELGSILTATKMDISWVQREIKEQYPAIFEKLKRTLRNLDQGIQFKRRVVQELHPSLLSTFGLIASIRSLAEDAAQRSNWQMELSLPDDETKIDETLSLIIYRIVQESLSNAAKYAQASKIGITLMVDDEHMKLEIEDNGVGCNLDNLPGDTHGLQGIRHRATAIGGKLEMRSEPGKGMYTRVLLPRTFIKEKQHPKVLS</sequence>
<dbReference type="Proteomes" id="UP000637267">
    <property type="component" value="Unassembled WGS sequence"/>
</dbReference>
<feature type="transmembrane region" description="Helical" evidence="9">
    <location>
        <begin position="195"/>
        <end position="223"/>
    </location>
</feature>
<dbReference type="InterPro" id="IPR005467">
    <property type="entry name" value="His_kinase_dom"/>
</dbReference>
<proteinExistence type="predicted"/>
<evidence type="ECO:0000256" key="9">
    <source>
        <dbReference type="SAM" id="Phobius"/>
    </source>
</evidence>
<evidence type="ECO:0000313" key="12">
    <source>
        <dbReference type="Proteomes" id="UP000637267"/>
    </source>
</evidence>
<dbReference type="CDD" id="cd19410">
    <property type="entry name" value="HK9-like_sensor"/>
    <property type="match status" value="1"/>
</dbReference>
<comment type="subcellular location">
    <subcellularLocation>
        <location evidence="1">Cell membrane</location>
        <topology evidence="1">Multi-pass membrane protein</topology>
    </subcellularLocation>
</comment>
<dbReference type="PROSITE" id="PS50109">
    <property type="entry name" value="HIS_KIN"/>
    <property type="match status" value="1"/>
</dbReference>
<keyword evidence="8 9" id="KW-0472">Membrane</keyword>
<evidence type="ECO:0000256" key="2">
    <source>
        <dbReference type="ARBA" id="ARBA00022475"/>
    </source>
</evidence>
<dbReference type="SUPFAM" id="SSF55874">
    <property type="entry name" value="ATPase domain of HSP90 chaperone/DNA topoisomerase II/histidine kinase"/>
    <property type="match status" value="1"/>
</dbReference>
<evidence type="ECO:0000256" key="6">
    <source>
        <dbReference type="ARBA" id="ARBA00022989"/>
    </source>
</evidence>
<feature type="domain" description="Histidine kinase" evidence="10">
    <location>
        <begin position="268"/>
        <end position="463"/>
    </location>
</feature>
<name>A0ABQ2P7C7_9NEIS</name>
<evidence type="ECO:0000256" key="3">
    <source>
        <dbReference type="ARBA" id="ARBA00022679"/>
    </source>
</evidence>
<keyword evidence="3" id="KW-0808">Transferase</keyword>
<dbReference type="CDD" id="cd16917">
    <property type="entry name" value="HATPase_UhpB-NarQ-NarX-like"/>
    <property type="match status" value="1"/>
</dbReference>
<evidence type="ECO:0000256" key="5">
    <source>
        <dbReference type="ARBA" id="ARBA00022777"/>
    </source>
</evidence>
<keyword evidence="5" id="KW-0418">Kinase</keyword>
<dbReference type="Gene3D" id="1.20.5.1930">
    <property type="match status" value="1"/>
</dbReference>
<dbReference type="InterPro" id="IPR036890">
    <property type="entry name" value="HATPase_C_sf"/>
</dbReference>
<dbReference type="InterPro" id="IPR003594">
    <property type="entry name" value="HATPase_dom"/>
</dbReference>
<evidence type="ECO:0000313" key="11">
    <source>
        <dbReference type="EMBL" id="GGP19941.1"/>
    </source>
</evidence>
<evidence type="ECO:0000256" key="7">
    <source>
        <dbReference type="ARBA" id="ARBA00023012"/>
    </source>
</evidence>
<dbReference type="RefSeq" id="WP_188703403.1">
    <property type="nucleotide sequence ID" value="NZ_BMLX01000001.1"/>
</dbReference>
<reference evidence="12" key="1">
    <citation type="journal article" date="2019" name="Int. J. Syst. Evol. Microbiol.">
        <title>The Global Catalogue of Microorganisms (GCM) 10K type strain sequencing project: providing services to taxonomists for standard genome sequencing and annotation.</title>
        <authorList>
            <consortium name="The Broad Institute Genomics Platform"/>
            <consortium name="The Broad Institute Genome Sequencing Center for Infectious Disease"/>
            <person name="Wu L."/>
            <person name="Ma J."/>
        </authorList>
    </citation>
    <scope>NUCLEOTIDE SEQUENCE [LARGE SCALE GENOMIC DNA]</scope>
    <source>
        <strain evidence="12">CGMCC 1.8859</strain>
    </source>
</reference>
<evidence type="ECO:0000256" key="1">
    <source>
        <dbReference type="ARBA" id="ARBA00004651"/>
    </source>
</evidence>
<keyword evidence="2" id="KW-1003">Cell membrane</keyword>
<dbReference type="InterPro" id="IPR050482">
    <property type="entry name" value="Sensor_HK_TwoCompSys"/>
</dbReference>
<dbReference type="PANTHER" id="PTHR24421:SF37">
    <property type="entry name" value="SENSOR HISTIDINE KINASE NARS"/>
    <property type="match status" value="1"/>
</dbReference>
<dbReference type="Gene3D" id="3.30.565.10">
    <property type="entry name" value="Histidine kinase-like ATPase, C-terminal domain"/>
    <property type="match status" value="1"/>
</dbReference>
<accession>A0ABQ2P7C7</accession>
<dbReference type="Pfam" id="PF07730">
    <property type="entry name" value="HisKA_3"/>
    <property type="match status" value="1"/>
</dbReference>
<dbReference type="Pfam" id="PF02518">
    <property type="entry name" value="HATPase_c"/>
    <property type="match status" value="1"/>
</dbReference>
<keyword evidence="12" id="KW-1185">Reference proteome</keyword>
<dbReference type="InterPro" id="IPR007891">
    <property type="entry name" value="CHASE3"/>
</dbReference>
<dbReference type="PANTHER" id="PTHR24421">
    <property type="entry name" value="NITRATE/NITRITE SENSOR PROTEIN NARX-RELATED"/>
    <property type="match status" value="1"/>
</dbReference>
<dbReference type="InterPro" id="IPR011712">
    <property type="entry name" value="Sig_transdc_His_kin_sub3_dim/P"/>
</dbReference>
<organism evidence="11 12">
    <name type="scientific">Silvimonas iriomotensis</name>
    <dbReference type="NCBI Taxonomy" id="449662"/>
    <lineage>
        <taxon>Bacteria</taxon>
        <taxon>Pseudomonadati</taxon>
        <taxon>Pseudomonadota</taxon>
        <taxon>Betaproteobacteria</taxon>
        <taxon>Neisseriales</taxon>
        <taxon>Chitinibacteraceae</taxon>
        <taxon>Silvimonas</taxon>
    </lineage>
</organism>
<evidence type="ECO:0000259" key="10">
    <source>
        <dbReference type="PROSITE" id="PS50109"/>
    </source>
</evidence>
<comment type="caution">
    <text evidence="11">The sequence shown here is derived from an EMBL/GenBank/DDBJ whole genome shotgun (WGS) entry which is preliminary data.</text>
</comment>
<dbReference type="EMBL" id="BMLX01000001">
    <property type="protein sequence ID" value="GGP19941.1"/>
    <property type="molecule type" value="Genomic_DNA"/>
</dbReference>
<evidence type="ECO:0000256" key="4">
    <source>
        <dbReference type="ARBA" id="ARBA00022692"/>
    </source>
</evidence>
<gene>
    <name evidence="11" type="ORF">GCM10010970_13110</name>
</gene>
<keyword evidence="4 9" id="KW-0812">Transmembrane</keyword>
<keyword evidence="7" id="KW-0902">Two-component regulatory system</keyword>
<evidence type="ECO:0000256" key="8">
    <source>
        <dbReference type="ARBA" id="ARBA00023136"/>
    </source>
</evidence>
<keyword evidence="6 9" id="KW-1133">Transmembrane helix</keyword>